<feature type="transmembrane region" description="Helical" evidence="1">
    <location>
        <begin position="141"/>
        <end position="160"/>
    </location>
</feature>
<dbReference type="InterPro" id="IPR050879">
    <property type="entry name" value="Acyltransferase_3"/>
</dbReference>
<feature type="transmembrane region" description="Helical" evidence="1">
    <location>
        <begin position="204"/>
        <end position="223"/>
    </location>
</feature>
<evidence type="ECO:0000256" key="1">
    <source>
        <dbReference type="SAM" id="Phobius"/>
    </source>
</evidence>
<feature type="transmembrane region" description="Helical" evidence="1">
    <location>
        <begin position="229"/>
        <end position="254"/>
    </location>
</feature>
<keyword evidence="1" id="KW-1133">Transmembrane helix</keyword>
<accession>A0A5C8HZ37</accession>
<feature type="domain" description="Acyltransferase 3" evidence="2">
    <location>
        <begin position="3"/>
        <end position="319"/>
    </location>
</feature>
<keyword evidence="4" id="KW-1185">Reference proteome</keyword>
<dbReference type="AlphaFoldDB" id="A0A5C8HZ37"/>
<keyword evidence="3" id="KW-0808">Transferase</keyword>
<dbReference type="Proteomes" id="UP000321034">
    <property type="component" value="Unassembled WGS sequence"/>
</dbReference>
<reference evidence="3 4" key="1">
    <citation type="submission" date="2019-08" db="EMBL/GenBank/DDBJ databases">
        <authorList>
            <person name="Dong K."/>
        </authorList>
    </citation>
    <scope>NUCLEOTIDE SEQUENCE [LARGE SCALE GENOMIC DNA]</scope>
    <source>
        <strain evidence="3 4">JCM14558</strain>
    </source>
</reference>
<dbReference type="InterPro" id="IPR002656">
    <property type="entry name" value="Acyl_transf_3_dom"/>
</dbReference>
<dbReference type="PANTHER" id="PTHR23028">
    <property type="entry name" value="ACETYLTRANSFERASE"/>
    <property type="match status" value="1"/>
</dbReference>
<protein>
    <submittedName>
        <fullName evidence="3">Acyltransferase</fullName>
    </submittedName>
</protein>
<name>A0A5C8HZ37_9MICO</name>
<feature type="transmembrane region" description="Helical" evidence="1">
    <location>
        <begin position="44"/>
        <end position="67"/>
    </location>
</feature>
<evidence type="ECO:0000259" key="2">
    <source>
        <dbReference type="Pfam" id="PF01757"/>
    </source>
</evidence>
<dbReference type="OrthoDB" id="9796461at2"/>
<dbReference type="Pfam" id="PF01757">
    <property type="entry name" value="Acyl_transf_3"/>
    <property type="match status" value="1"/>
</dbReference>
<keyword evidence="1" id="KW-0812">Transmembrane</keyword>
<sequence>MRIYGLDAIRIICAAIVALGHFPFDFTESLTPALGSTAANFVDALLGNAFNGPAAVIVFFVLSGFVIHLPYTSGRKFFWGEFAARRYTRIIPPLVIFMILSFAFGRPVTDWDWNNTVLWSVICELIYYTMYPALRRLRVSFLNQTFVAFGVAAALGIAGWPVVESSGEDYVVFGYFTFLLGLPAWLAGCALAERRERFRVLTPAAMWAMRVAIFALSVIFRAIKFHGEPYVGVGASNVYLLTVLALPTTIWLGFEAKYYAERTNRSVRLLDRGGAASYSLYLVHTLALTALANVLVLGDIGSFVIYGLATTLGTIVFYWMVERPSHLLARRFGSAARSRREMGEQEARLRSPS</sequence>
<dbReference type="GO" id="GO:0016747">
    <property type="term" value="F:acyltransferase activity, transferring groups other than amino-acyl groups"/>
    <property type="evidence" value="ECO:0007669"/>
    <property type="project" value="InterPro"/>
</dbReference>
<feature type="transmembrane region" description="Helical" evidence="1">
    <location>
        <begin position="87"/>
        <end position="105"/>
    </location>
</feature>
<organism evidence="3 4">
    <name type="scientific">Microbacterium hatanonis</name>
    <dbReference type="NCBI Taxonomy" id="404366"/>
    <lineage>
        <taxon>Bacteria</taxon>
        <taxon>Bacillati</taxon>
        <taxon>Actinomycetota</taxon>
        <taxon>Actinomycetes</taxon>
        <taxon>Micrococcales</taxon>
        <taxon>Microbacteriaceae</taxon>
        <taxon>Microbacterium</taxon>
    </lineage>
</organism>
<evidence type="ECO:0000313" key="3">
    <source>
        <dbReference type="EMBL" id="TXK10324.1"/>
    </source>
</evidence>
<feature type="transmembrane region" description="Helical" evidence="1">
    <location>
        <begin position="275"/>
        <end position="297"/>
    </location>
</feature>
<feature type="transmembrane region" description="Helical" evidence="1">
    <location>
        <begin position="172"/>
        <end position="192"/>
    </location>
</feature>
<gene>
    <name evidence="3" type="ORF">FVP77_15885</name>
</gene>
<feature type="transmembrane region" description="Helical" evidence="1">
    <location>
        <begin position="303"/>
        <end position="321"/>
    </location>
</feature>
<feature type="transmembrane region" description="Helical" evidence="1">
    <location>
        <begin position="7"/>
        <end position="24"/>
    </location>
</feature>
<keyword evidence="3" id="KW-0012">Acyltransferase</keyword>
<dbReference type="EMBL" id="VRSV01000002">
    <property type="protein sequence ID" value="TXK10324.1"/>
    <property type="molecule type" value="Genomic_DNA"/>
</dbReference>
<dbReference type="RefSeq" id="WP_147895499.1">
    <property type="nucleotide sequence ID" value="NZ_BAAANR010000001.1"/>
</dbReference>
<feature type="transmembrane region" description="Helical" evidence="1">
    <location>
        <begin position="117"/>
        <end position="134"/>
    </location>
</feature>
<keyword evidence="1" id="KW-0472">Membrane</keyword>
<comment type="caution">
    <text evidence="3">The sequence shown here is derived from an EMBL/GenBank/DDBJ whole genome shotgun (WGS) entry which is preliminary data.</text>
</comment>
<evidence type="ECO:0000313" key="4">
    <source>
        <dbReference type="Proteomes" id="UP000321034"/>
    </source>
</evidence>
<proteinExistence type="predicted"/>